<organism evidence="2 3">
    <name type="scientific">Halteria grandinella</name>
    <dbReference type="NCBI Taxonomy" id="5974"/>
    <lineage>
        <taxon>Eukaryota</taxon>
        <taxon>Sar</taxon>
        <taxon>Alveolata</taxon>
        <taxon>Ciliophora</taxon>
        <taxon>Intramacronucleata</taxon>
        <taxon>Spirotrichea</taxon>
        <taxon>Stichotrichia</taxon>
        <taxon>Sporadotrichida</taxon>
        <taxon>Halteriidae</taxon>
        <taxon>Halteria</taxon>
    </lineage>
</organism>
<feature type="region of interest" description="Disordered" evidence="1">
    <location>
        <begin position="1"/>
        <end position="24"/>
    </location>
</feature>
<dbReference type="AlphaFoldDB" id="A0A8J8NU55"/>
<feature type="compositionally biased region" description="Polar residues" evidence="1">
    <location>
        <begin position="12"/>
        <end position="22"/>
    </location>
</feature>
<evidence type="ECO:0000256" key="1">
    <source>
        <dbReference type="SAM" id="MobiDB-lite"/>
    </source>
</evidence>
<comment type="caution">
    <text evidence="2">The sequence shown here is derived from an EMBL/GenBank/DDBJ whole genome shotgun (WGS) entry which is preliminary data.</text>
</comment>
<gene>
    <name evidence="2" type="ORF">FGO68_gene12362</name>
</gene>
<name>A0A8J8NU55_HALGN</name>
<accession>A0A8J8NU55</accession>
<proteinExistence type="predicted"/>
<protein>
    <submittedName>
        <fullName evidence="2">Uncharacterized protein</fullName>
    </submittedName>
</protein>
<keyword evidence="3" id="KW-1185">Reference proteome</keyword>
<reference evidence="2" key="1">
    <citation type="submission" date="2019-06" db="EMBL/GenBank/DDBJ databases">
        <authorList>
            <person name="Zheng W."/>
        </authorList>
    </citation>
    <scope>NUCLEOTIDE SEQUENCE</scope>
    <source>
        <strain evidence="2">QDHG01</strain>
    </source>
</reference>
<dbReference type="Proteomes" id="UP000785679">
    <property type="component" value="Unassembled WGS sequence"/>
</dbReference>
<evidence type="ECO:0000313" key="3">
    <source>
        <dbReference type="Proteomes" id="UP000785679"/>
    </source>
</evidence>
<sequence length="127" mass="14367">MYDSDASVDSGALTQHTSSPRQSIPIKLQSLSQVFSQPIPVRLPSLKVTLPQLTPQDQIATLSQSLPYPEMVQTRALPQPNLKVPSLNEAMHASLTSARHRQKMHEVRTAETERINDHFLFFMRLHQ</sequence>
<evidence type="ECO:0000313" key="2">
    <source>
        <dbReference type="EMBL" id="TNV81826.1"/>
    </source>
</evidence>
<dbReference type="EMBL" id="RRYP01005697">
    <property type="protein sequence ID" value="TNV81826.1"/>
    <property type="molecule type" value="Genomic_DNA"/>
</dbReference>